<evidence type="ECO:0000256" key="5">
    <source>
        <dbReference type="ARBA" id="ARBA00023145"/>
    </source>
</evidence>
<dbReference type="InterPro" id="IPR033116">
    <property type="entry name" value="TRYPSIN_SER"/>
</dbReference>
<name>A0A8D0FWF3_STROC</name>
<keyword evidence="10" id="KW-1185">Reference proteome</keyword>
<dbReference type="PRINTS" id="PR00722">
    <property type="entry name" value="CHYMOTRYPSIN"/>
</dbReference>
<dbReference type="InterPro" id="IPR001314">
    <property type="entry name" value="Peptidase_S1A"/>
</dbReference>
<dbReference type="Proteomes" id="UP000694551">
    <property type="component" value="Unplaced"/>
</dbReference>
<dbReference type="GO" id="GO:0005615">
    <property type="term" value="C:extracellular space"/>
    <property type="evidence" value="ECO:0007669"/>
    <property type="project" value="TreeGrafter"/>
</dbReference>
<reference evidence="9" key="2">
    <citation type="submission" date="2025-09" db="UniProtKB">
        <authorList>
            <consortium name="Ensembl"/>
        </authorList>
    </citation>
    <scope>IDENTIFICATION</scope>
</reference>
<dbReference type="AlphaFoldDB" id="A0A8D0FWF3"/>
<keyword evidence="1 7" id="KW-0645">Protease</keyword>
<evidence type="ECO:0000256" key="7">
    <source>
        <dbReference type="RuleBase" id="RU363034"/>
    </source>
</evidence>
<evidence type="ECO:0000259" key="8">
    <source>
        <dbReference type="PROSITE" id="PS50240"/>
    </source>
</evidence>
<dbReference type="InterPro" id="IPR043504">
    <property type="entry name" value="Peptidase_S1_PA_chymotrypsin"/>
</dbReference>
<reference evidence="9" key="1">
    <citation type="submission" date="2025-08" db="UniProtKB">
        <authorList>
            <consortium name="Ensembl"/>
        </authorList>
    </citation>
    <scope>IDENTIFICATION</scope>
</reference>
<dbReference type="InterPro" id="IPR001254">
    <property type="entry name" value="Trypsin_dom"/>
</dbReference>
<dbReference type="GO" id="GO:0006508">
    <property type="term" value="P:proteolysis"/>
    <property type="evidence" value="ECO:0007669"/>
    <property type="project" value="UniProtKB-KW"/>
</dbReference>
<dbReference type="PROSITE" id="PS50240">
    <property type="entry name" value="TRYPSIN_DOM"/>
    <property type="match status" value="1"/>
</dbReference>
<dbReference type="Gene3D" id="2.40.10.10">
    <property type="entry name" value="Trypsin-like serine proteases"/>
    <property type="match status" value="2"/>
</dbReference>
<evidence type="ECO:0000256" key="3">
    <source>
        <dbReference type="ARBA" id="ARBA00022801"/>
    </source>
</evidence>
<sequence length="263" mass="28940">MTNCTPFFVWLGAISGSPLRDTLQEDVLTGRIIGGHEADPHSWKWQVSLQIAYPDYPGYYSHICGGTLITGKWVMTAAHCFKGSTYRVVLGEHDLLQEDGFLVKSLLPVPHFSYDIALLRLSSPAYDNGFVELGLLPSEGDILPNDYPCYITGWGATSGNVPDRLQEVMMPIVDHKICSQDDWWGSQAKVTMICAGGDGVRAGCSGDSGGPLNCYKDGHWQVHGIVSFGLVPYCNTYKKPTVFTRVSAYVDWIRNVSCLVPAR</sequence>
<protein>
    <recommendedName>
        <fullName evidence="8">Peptidase S1 domain-containing protein</fullName>
    </recommendedName>
</protein>
<feature type="domain" description="Peptidase S1" evidence="8">
    <location>
        <begin position="32"/>
        <end position="258"/>
    </location>
</feature>
<proteinExistence type="predicted"/>
<dbReference type="PANTHER" id="PTHR24257:SF22">
    <property type="entry name" value="CHYMOTRYPSIN-LIKE ELASTASE FAMILY MEMBER 3B"/>
    <property type="match status" value="1"/>
</dbReference>
<dbReference type="PROSITE" id="PS00134">
    <property type="entry name" value="TRYPSIN_HIS"/>
    <property type="match status" value="1"/>
</dbReference>
<dbReference type="GO" id="GO:0004252">
    <property type="term" value="F:serine-type endopeptidase activity"/>
    <property type="evidence" value="ECO:0007669"/>
    <property type="project" value="InterPro"/>
</dbReference>
<evidence type="ECO:0000256" key="2">
    <source>
        <dbReference type="ARBA" id="ARBA00022729"/>
    </source>
</evidence>
<dbReference type="PANTHER" id="PTHR24257">
    <property type="entry name" value="CHYMOTRYPSIN-LIKE ELASTASE FAMILY MEMBER"/>
    <property type="match status" value="1"/>
</dbReference>
<dbReference type="SMART" id="SM00020">
    <property type="entry name" value="Tryp_SPc"/>
    <property type="match status" value="1"/>
</dbReference>
<dbReference type="Ensembl" id="ENSSOCT00000020562.1">
    <property type="protein sequence ID" value="ENSSOCP00000020055.1"/>
    <property type="gene ID" value="ENSSOCG00000015002.1"/>
</dbReference>
<dbReference type="InterPro" id="IPR018114">
    <property type="entry name" value="TRYPSIN_HIS"/>
</dbReference>
<dbReference type="SUPFAM" id="SSF50494">
    <property type="entry name" value="Trypsin-like serine proteases"/>
    <property type="match status" value="1"/>
</dbReference>
<evidence type="ECO:0000256" key="1">
    <source>
        <dbReference type="ARBA" id="ARBA00022670"/>
    </source>
</evidence>
<organism evidence="9 10">
    <name type="scientific">Strix occidentalis caurina</name>
    <name type="common">northern spotted owl</name>
    <dbReference type="NCBI Taxonomy" id="311401"/>
    <lineage>
        <taxon>Eukaryota</taxon>
        <taxon>Metazoa</taxon>
        <taxon>Chordata</taxon>
        <taxon>Craniata</taxon>
        <taxon>Vertebrata</taxon>
        <taxon>Euteleostomi</taxon>
        <taxon>Archelosauria</taxon>
        <taxon>Archosauria</taxon>
        <taxon>Dinosauria</taxon>
        <taxon>Saurischia</taxon>
        <taxon>Theropoda</taxon>
        <taxon>Coelurosauria</taxon>
        <taxon>Aves</taxon>
        <taxon>Neognathae</taxon>
        <taxon>Neoaves</taxon>
        <taxon>Telluraves</taxon>
        <taxon>Strigiformes</taxon>
        <taxon>Strigidae</taxon>
        <taxon>Strix</taxon>
    </lineage>
</organism>
<evidence type="ECO:0000313" key="10">
    <source>
        <dbReference type="Proteomes" id="UP000694551"/>
    </source>
</evidence>
<dbReference type="InterPro" id="IPR050850">
    <property type="entry name" value="Peptidase_S1_Elastase_sf"/>
</dbReference>
<dbReference type="FunFam" id="2.40.10.10:FF:000017">
    <property type="entry name" value="Chymotrypsin-like elastase family member 1"/>
    <property type="match status" value="1"/>
</dbReference>
<keyword evidence="4 7" id="KW-0720">Serine protease</keyword>
<evidence type="ECO:0000256" key="6">
    <source>
        <dbReference type="ARBA" id="ARBA00023157"/>
    </source>
</evidence>
<keyword evidence="3 7" id="KW-0378">Hydrolase</keyword>
<evidence type="ECO:0000256" key="4">
    <source>
        <dbReference type="ARBA" id="ARBA00022825"/>
    </source>
</evidence>
<accession>A0A8D0FWF3</accession>
<dbReference type="Pfam" id="PF00089">
    <property type="entry name" value="Trypsin"/>
    <property type="match status" value="1"/>
</dbReference>
<keyword evidence="2" id="KW-0732">Signal</keyword>
<keyword evidence="6" id="KW-1015">Disulfide bond</keyword>
<dbReference type="PROSITE" id="PS00135">
    <property type="entry name" value="TRYPSIN_SER"/>
    <property type="match status" value="1"/>
</dbReference>
<dbReference type="InterPro" id="IPR009003">
    <property type="entry name" value="Peptidase_S1_PA"/>
</dbReference>
<evidence type="ECO:0000313" key="9">
    <source>
        <dbReference type="Ensembl" id="ENSSOCP00000020055.1"/>
    </source>
</evidence>
<keyword evidence="5" id="KW-0865">Zymogen</keyword>
<dbReference type="CDD" id="cd00190">
    <property type="entry name" value="Tryp_SPc"/>
    <property type="match status" value="1"/>
</dbReference>